<dbReference type="Gene3D" id="3.30.450.40">
    <property type="match status" value="1"/>
</dbReference>
<feature type="region of interest" description="Disordered" evidence="1">
    <location>
        <begin position="1"/>
        <end position="21"/>
    </location>
</feature>
<accession>A0ABP9HSY2</accession>
<dbReference type="PANTHER" id="PTHR46663">
    <property type="entry name" value="DIGUANYLATE CYCLASE DGCT-RELATED"/>
    <property type="match status" value="1"/>
</dbReference>
<dbReference type="NCBIfam" id="TIGR00254">
    <property type="entry name" value="GGDEF"/>
    <property type="match status" value="1"/>
</dbReference>
<dbReference type="SUPFAM" id="SSF55073">
    <property type="entry name" value="Nucleotide cyclase"/>
    <property type="match status" value="1"/>
</dbReference>
<sequence>MSAISPVEPSGRLLPAPVRPPRTAGQARLAAELVTAATERALSLEDLLTLVHARLAPLGLRSVAVSTDGGGRPALVAGAGAPPAGAPVLDVPLRSAGRRVGVMHLTADVPARLDPEVVAAVAHHAAVALQGCVLEEERRHLDHSTRALGRLFEEGARAAGVEVAGRVLAGVTAEAFRTERAAVYLVGPDGVICGVIGVGLPPEVGDALTDRLVGRSAWGSPAWSRMARDEAPQLVDDVAAVPLRPGGFVQTLGLRSYVSIPLRSATGVLGAAVCGEVSRTRAWTARETDLAHRLALQGALVVDSARLRQAERQHLQELEHRAFHDALTGLPNRAALLSRLARALGGARPVALLLIDLNGFKQVNDTLGHHGGDLLLQQVAGRLRALAPDGGTVARLGGDELAVLLAGGGDAEELARRVDAELRAPFDLEGHPVLISAAVGVARAPEHAADVTGLLRAADEAMYRSKRGGGGPQVAALPPTR</sequence>
<protein>
    <recommendedName>
        <fullName evidence="2">GGDEF domain-containing protein</fullName>
    </recommendedName>
</protein>
<dbReference type="PROSITE" id="PS50887">
    <property type="entry name" value="GGDEF"/>
    <property type="match status" value="1"/>
</dbReference>
<dbReference type="Pfam" id="PF01590">
    <property type="entry name" value="GAF"/>
    <property type="match status" value="1"/>
</dbReference>
<dbReference type="InterPro" id="IPR029016">
    <property type="entry name" value="GAF-like_dom_sf"/>
</dbReference>
<dbReference type="Proteomes" id="UP001501195">
    <property type="component" value="Unassembled WGS sequence"/>
</dbReference>
<organism evidence="3 4">
    <name type="scientific">Kineococcus glutinatus</name>
    <dbReference type="NCBI Taxonomy" id="1070872"/>
    <lineage>
        <taxon>Bacteria</taxon>
        <taxon>Bacillati</taxon>
        <taxon>Actinomycetota</taxon>
        <taxon>Actinomycetes</taxon>
        <taxon>Kineosporiales</taxon>
        <taxon>Kineosporiaceae</taxon>
        <taxon>Kineococcus</taxon>
    </lineage>
</organism>
<dbReference type="InterPro" id="IPR000160">
    <property type="entry name" value="GGDEF_dom"/>
</dbReference>
<proteinExistence type="predicted"/>
<dbReference type="SUPFAM" id="SSF55781">
    <property type="entry name" value="GAF domain-like"/>
    <property type="match status" value="1"/>
</dbReference>
<dbReference type="InterPro" id="IPR052163">
    <property type="entry name" value="DGC-Regulatory_Protein"/>
</dbReference>
<dbReference type="RefSeq" id="WP_345712151.1">
    <property type="nucleotide sequence ID" value="NZ_BAABIL010000247.1"/>
</dbReference>
<keyword evidence="4" id="KW-1185">Reference proteome</keyword>
<evidence type="ECO:0000313" key="4">
    <source>
        <dbReference type="Proteomes" id="UP001501195"/>
    </source>
</evidence>
<evidence type="ECO:0000256" key="1">
    <source>
        <dbReference type="SAM" id="MobiDB-lite"/>
    </source>
</evidence>
<dbReference type="InterPro" id="IPR003018">
    <property type="entry name" value="GAF"/>
</dbReference>
<comment type="caution">
    <text evidence="3">The sequence shown here is derived from an EMBL/GenBank/DDBJ whole genome shotgun (WGS) entry which is preliminary data.</text>
</comment>
<evidence type="ECO:0000313" key="3">
    <source>
        <dbReference type="EMBL" id="GAA4977867.1"/>
    </source>
</evidence>
<dbReference type="CDD" id="cd01949">
    <property type="entry name" value="GGDEF"/>
    <property type="match status" value="1"/>
</dbReference>
<name>A0ABP9HSY2_9ACTN</name>
<dbReference type="SMART" id="SM00065">
    <property type="entry name" value="GAF"/>
    <property type="match status" value="1"/>
</dbReference>
<dbReference type="SMART" id="SM00267">
    <property type="entry name" value="GGDEF"/>
    <property type="match status" value="1"/>
</dbReference>
<dbReference type="EMBL" id="BAABIL010000247">
    <property type="protein sequence ID" value="GAA4977867.1"/>
    <property type="molecule type" value="Genomic_DNA"/>
</dbReference>
<dbReference type="InterPro" id="IPR029787">
    <property type="entry name" value="Nucleotide_cyclase"/>
</dbReference>
<reference evidence="4" key="1">
    <citation type="journal article" date="2019" name="Int. J. Syst. Evol. Microbiol.">
        <title>The Global Catalogue of Microorganisms (GCM) 10K type strain sequencing project: providing services to taxonomists for standard genome sequencing and annotation.</title>
        <authorList>
            <consortium name="The Broad Institute Genomics Platform"/>
            <consortium name="The Broad Institute Genome Sequencing Center for Infectious Disease"/>
            <person name="Wu L."/>
            <person name="Ma J."/>
        </authorList>
    </citation>
    <scope>NUCLEOTIDE SEQUENCE [LARGE SCALE GENOMIC DNA]</scope>
    <source>
        <strain evidence="4">JCM 18126</strain>
    </source>
</reference>
<dbReference type="Pfam" id="PF00990">
    <property type="entry name" value="GGDEF"/>
    <property type="match status" value="1"/>
</dbReference>
<feature type="domain" description="GGDEF" evidence="2">
    <location>
        <begin position="348"/>
        <end position="479"/>
    </location>
</feature>
<evidence type="ECO:0000259" key="2">
    <source>
        <dbReference type="PROSITE" id="PS50887"/>
    </source>
</evidence>
<dbReference type="Gene3D" id="3.30.70.270">
    <property type="match status" value="1"/>
</dbReference>
<dbReference type="InterPro" id="IPR043128">
    <property type="entry name" value="Rev_trsase/Diguanyl_cyclase"/>
</dbReference>
<dbReference type="PANTHER" id="PTHR46663:SF3">
    <property type="entry name" value="SLL0267 PROTEIN"/>
    <property type="match status" value="1"/>
</dbReference>
<gene>
    <name evidence="3" type="ORF">GCM10023225_18070</name>
</gene>